<dbReference type="PATRIC" id="fig|106592.7.peg.493"/>
<protein>
    <submittedName>
        <fullName evidence="1">Uncharacterized protein</fullName>
    </submittedName>
</protein>
<reference evidence="2" key="1">
    <citation type="submission" date="2015-07" db="EMBL/GenBank/DDBJ databases">
        <title>Whole genome sequence of an Ensifer adhaerens strain isolated from a cave pool in the Wind Cave National Park.</title>
        <authorList>
            <person name="Eng W.W.H."/>
            <person name="Gan H.M."/>
            <person name="Barton H.A."/>
            <person name="Savka M.A."/>
        </authorList>
    </citation>
    <scope>NUCLEOTIDE SEQUENCE [LARGE SCALE GENOMIC DNA]</scope>
    <source>
        <strain evidence="2">SD006</strain>
    </source>
</reference>
<comment type="caution">
    <text evidence="1">The sequence shown here is derived from an EMBL/GenBank/DDBJ whole genome shotgun (WGS) entry which is preliminary data.</text>
</comment>
<evidence type="ECO:0000313" key="2">
    <source>
        <dbReference type="Proteomes" id="UP000037425"/>
    </source>
</evidence>
<gene>
    <name evidence="1" type="ORF">AC244_02295</name>
</gene>
<dbReference type="EMBL" id="LGAP01000001">
    <property type="protein sequence ID" value="KOF22385.1"/>
    <property type="molecule type" value="Genomic_DNA"/>
</dbReference>
<name>A0A0L8C668_ENSAD</name>
<dbReference type="Proteomes" id="UP000037425">
    <property type="component" value="Unassembled WGS sequence"/>
</dbReference>
<proteinExistence type="predicted"/>
<accession>A0A0L8C668</accession>
<sequence length="74" mass="8353">MTPLVPSEVSVREMERLLDRLAVEIDAMGRDGGVLVGLYAWLEGQVERRRAHAAVLASVHERVRRLQDRMAARS</sequence>
<organism evidence="1 2">
    <name type="scientific">Ensifer adhaerens</name>
    <name type="common">Sinorhizobium morelense</name>
    <dbReference type="NCBI Taxonomy" id="106592"/>
    <lineage>
        <taxon>Bacteria</taxon>
        <taxon>Pseudomonadati</taxon>
        <taxon>Pseudomonadota</taxon>
        <taxon>Alphaproteobacteria</taxon>
        <taxon>Hyphomicrobiales</taxon>
        <taxon>Rhizobiaceae</taxon>
        <taxon>Sinorhizobium/Ensifer group</taxon>
        <taxon>Ensifer</taxon>
    </lineage>
</organism>
<evidence type="ECO:0000313" key="1">
    <source>
        <dbReference type="EMBL" id="KOF22385.1"/>
    </source>
</evidence>
<dbReference type="AlphaFoldDB" id="A0A0L8C668"/>